<reference evidence="13" key="1">
    <citation type="journal article" date="2019" name="Int. J. Syst. Evol. Microbiol.">
        <title>The Global Catalogue of Microorganisms (GCM) 10K type strain sequencing project: providing services to taxonomists for standard genome sequencing and annotation.</title>
        <authorList>
            <consortium name="The Broad Institute Genomics Platform"/>
            <consortium name="The Broad Institute Genome Sequencing Center for Infectious Disease"/>
            <person name="Wu L."/>
            <person name="Ma J."/>
        </authorList>
    </citation>
    <scope>NUCLEOTIDE SEQUENCE [LARGE SCALE GENOMIC DNA]</scope>
    <source>
        <strain evidence="13">JCM 18956</strain>
    </source>
</reference>
<evidence type="ECO:0000256" key="7">
    <source>
        <dbReference type="ARBA" id="ARBA00023152"/>
    </source>
</evidence>
<proteinExistence type="inferred from homology"/>
<evidence type="ECO:0000259" key="10">
    <source>
        <dbReference type="SMART" id="SM01192"/>
    </source>
</evidence>
<dbReference type="SUPFAM" id="SSF51604">
    <property type="entry name" value="Enolase C-terminal domain-like"/>
    <property type="match status" value="1"/>
</dbReference>
<dbReference type="Pfam" id="PF00113">
    <property type="entry name" value="Enolase_C"/>
    <property type="match status" value="1"/>
</dbReference>
<evidence type="ECO:0000256" key="1">
    <source>
        <dbReference type="ARBA" id="ARBA00005031"/>
    </source>
</evidence>
<dbReference type="InterPro" id="IPR020810">
    <property type="entry name" value="Enolase_C"/>
</dbReference>
<evidence type="ECO:0000256" key="3">
    <source>
        <dbReference type="ARBA" id="ARBA00012058"/>
    </source>
</evidence>
<feature type="binding site" evidence="9">
    <location>
        <position position="310"/>
    </location>
    <ligand>
        <name>Mg(2+)</name>
        <dbReference type="ChEBI" id="CHEBI:18420"/>
    </ligand>
</feature>
<name>A0ABP8VL33_9MICO</name>
<feature type="binding site" evidence="9">
    <location>
        <position position="188"/>
    </location>
    <ligand>
        <name>(2R)-2-phosphoglycerate</name>
        <dbReference type="ChEBI" id="CHEBI:58289"/>
    </ligand>
</feature>
<dbReference type="RefSeq" id="WP_345372934.1">
    <property type="nucleotide sequence ID" value="NZ_BAABLM010000001.1"/>
</dbReference>
<dbReference type="PRINTS" id="PR00148">
    <property type="entry name" value="ENOLASE"/>
</dbReference>
<feature type="binding site" evidence="9">
    <location>
        <position position="391"/>
    </location>
    <ligand>
        <name>(2R)-2-phosphoglycerate</name>
        <dbReference type="ChEBI" id="CHEBI:58289"/>
    </ligand>
</feature>
<evidence type="ECO:0000256" key="8">
    <source>
        <dbReference type="ARBA" id="ARBA00023239"/>
    </source>
</evidence>
<feature type="active site" description="Proton donor" evidence="9">
    <location>
        <position position="230"/>
    </location>
</feature>
<feature type="binding site" evidence="9">
    <location>
        <position position="413"/>
    </location>
    <ligand>
        <name>(2R)-2-phosphoglycerate</name>
        <dbReference type="ChEBI" id="CHEBI:58289"/>
    </ligand>
</feature>
<evidence type="ECO:0000313" key="12">
    <source>
        <dbReference type="EMBL" id="GAA4666580.1"/>
    </source>
</evidence>
<comment type="similarity">
    <text evidence="2 9">Belongs to the enolase family.</text>
</comment>
<feature type="binding site" evidence="9">
    <location>
        <position position="392"/>
    </location>
    <ligand>
        <name>(2R)-2-phosphoglycerate</name>
        <dbReference type="ChEBI" id="CHEBI:58289"/>
    </ligand>
</feature>
<dbReference type="InterPro" id="IPR029017">
    <property type="entry name" value="Enolase-like_N"/>
</dbReference>
<dbReference type="PIRSF" id="PIRSF001400">
    <property type="entry name" value="Enolase"/>
    <property type="match status" value="1"/>
</dbReference>
<keyword evidence="8 9" id="KW-0456">Lyase</keyword>
<gene>
    <name evidence="12" type="primary">eno_1</name>
    <name evidence="9" type="synonym">eno</name>
    <name evidence="12" type="ORF">GCM10025780_05420</name>
</gene>
<protein>
    <recommendedName>
        <fullName evidence="4 9">Enolase</fullName>
        <ecNumber evidence="3 9">4.2.1.11</ecNumber>
    </recommendedName>
    <alternativeName>
        <fullName evidence="9">2-phospho-D-glycerate hydro-lyase</fullName>
    </alternativeName>
    <alternativeName>
        <fullName evidence="9">2-phosphoglycerate dehydratase</fullName>
    </alternativeName>
</protein>
<comment type="caution">
    <text evidence="12">The sequence shown here is derived from an EMBL/GenBank/DDBJ whole genome shotgun (WGS) entry which is preliminary data.</text>
</comment>
<evidence type="ECO:0000256" key="4">
    <source>
        <dbReference type="ARBA" id="ARBA00017068"/>
    </source>
</evidence>
<keyword evidence="13" id="KW-1185">Reference proteome</keyword>
<feature type="active site" description="Proton acceptor" evidence="9">
    <location>
        <position position="362"/>
    </location>
</feature>
<feature type="binding site" evidence="9">
    <location>
        <position position="337"/>
    </location>
    <ligand>
        <name>Mg(2+)</name>
        <dbReference type="ChEBI" id="CHEBI:18420"/>
    </ligand>
</feature>
<feature type="binding site" evidence="9">
    <location>
        <position position="268"/>
    </location>
    <ligand>
        <name>Mg(2+)</name>
        <dbReference type="ChEBI" id="CHEBI:18420"/>
    </ligand>
</feature>
<evidence type="ECO:0000256" key="9">
    <source>
        <dbReference type="HAMAP-Rule" id="MF_00318"/>
    </source>
</evidence>
<comment type="cofactor">
    <cofactor evidence="9">
        <name>Mg(2+)</name>
        <dbReference type="ChEBI" id="CHEBI:18420"/>
    </cofactor>
    <text evidence="9">Binds a second Mg(2+) ion via substrate during catalysis.</text>
</comment>
<dbReference type="EMBL" id="BAABLM010000001">
    <property type="protein sequence ID" value="GAA4666580.1"/>
    <property type="molecule type" value="Genomic_DNA"/>
</dbReference>
<comment type="function">
    <text evidence="9">Catalyzes the reversible conversion of 2-phosphoglycerate (2-PG) into phosphoenolpyruvate (PEP). It is essential for the degradation of carbohydrates via glycolysis.</text>
</comment>
<accession>A0ABP8VL33</accession>
<dbReference type="SFLD" id="SFLDS00001">
    <property type="entry name" value="Enolase"/>
    <property type="match status" value="1"/>
</dbReference>
<evidence type="ECO:0000313" key="13">
    <source>
        <dbReference type="Proteomes" id="UP001501295"/>
    </source>
</evidence>
<evidence type="ECO:0000256" key="5">
    <source>
        <dbReference type="ARBA" id="ARBA00022525"/>
    </source>
</evidence>
<dbReference type="PANTHER" id="PTHR11902:SF1">
    <property type="entry name" value="ENOLASE"/>
    <property type="match status" value="1"/>
</dbReference>
<sequence length="444" mass="47259">MNDYVSNVHHHSHRQGDYVTHTIHPVTIEAIRGSRILDSRGFPTIRVHLELGDGTIVTGDAPAGASTGAHEAHELRDGGTTYSGRDVSQALHLLETDVAPMLTGQSWLSIAQVDAALAHLDGTLGYSRLGANSVVATSIAAARAFASAADLPLWRWIADVTGSSPRLPVPHFNVLNGGAHAANALDFQEFMIAPVAASSMTDAVRIGTDVYHALASIVRDRYKTLGLGDEGGFAPPISTPEEALDMLVEAIQAAGYEPGTDTVAVALDPAANEFFHGDGTYKIADRTLDRTEMVSYYQDLTKSYPIRSIEDGFSEDDHDGWKALFGAVGDRVQLVGDDLYVTDPARIRAGGKDGLTNAALIKPNQIGTVSRTFDAILAARETGMASMVSHRSGETIDTFIADLVVGTGTGQIKSGAPARGERVAKYNRLTEIEDTNKALPYGLI</sequence>
<dbReference type="Proteomes" id="UP001501295">
    <property type="component" value="Unassembled WGS sequence"/>
</dbReference>
<comment type="catalytic activity">
    <reaction evidence="9">
        <text>(2R)-2-phosphoglycerate = phosphoenolpyruvate + H2O</text>
        <dbReference type="Rhea" id="RHEA:10164"/>
        <dbReference type="ChEBI" id="CHEBI:15377"/>
        <dbReference type="ChEBI" id="CHEBI:58289"/>
        <dbReference type="ChEBI" id="CHEBI:58702"/>
        <dbReference type="EC" id="4.2.1.11"/>
    </reaction>
</comment>
<dbReference type="Gene3D" id="3.30.390.10">
    <property type="entry name" value="Enolase-like, N-terminal domain"/>
    <property type="match status" value="1"/>
</dbReference>
<evidence type="ECO:0000256" key="6">
    <source>
        <dbReference type="ARBA" id="ARBA00022842"/>
    </source>
</evidence>
<dbReference type="NCBIfam" id="TIGR01060">
    <property type="entry name" value="eno"/>
    <property type="match status" value="1"/>
</dbReference>
<dbReference type="InterPro" id="IPR036849">
    <property type="entry name" value="Enolase-like_C_sf"/>
</dbReference>
<dbReference type="SFLD" id="SFLDF00002">
    <property type="entry name" value="enolase"/>
    <property type="match status" value="1"/>
</dbReference>
<dbReference type="SMART" id="SM01193">
    <property type="entry name" value="Enolase_N"/>
    <property type="match status" value="1"/>
</dbReference>
<comment type="pathway">
    <text evidence="1 9">Carbohydrate degradation; glycolysis; pyruvate from D-glyceraldehyde 3-phosphate: step 4/5.</text>
</comment>
<dbReference type="SFLD" id="SFLDG00178">
    <property type="entry name" value="enolase"/>
    <property type="match status" value="1"/>
</dbReference>
<keyword evidence="9" id="KW-0479">Metal-binding</keyword>
<dbReference type="CDD" id="cd03313">
    <property type="entry name" value="enolase"/>
    <property type="match status" value="1"/>
</dbReference>
<evidence type="ECO:0000259" key="11">
    <source>
        <dbReference type="SMART" id="SM01193"/>
    </source>
</evidence>
<feature type="domain" description="Enolase C-terminal TIM barrel" evidence="10">
    <location>
        <begin position="164"/>
        <end position="441"/>
    </location>
</feature>
<dbReference type="Gene3D" id="3.20.20.120">
    <property type="entry name" value="Enolase-like C-terminal domain"/>
    <property type="match status" value="1"/>
</dbReference>
<dbReference type="PANTHER" id="PTHR11902">
    <property type="entry name" value="ENOLASE"/>
    <property type="match status" value="1"/>
</dbReference>
<organism evidence="12 13">
    <name type="scientific">Frondihabitans cladoniiphilus</name>
    <dbReference type="NCBI Taxonomy" id="715785"/>
    <lineage>
        <taxon>Bacteria</taxon>
        <taxon>Bacillati</taxon>
        <taxon>Actinomycetota</taxon>
        <taxon>Actinomycetes</taxon>
        <taxon>Micrococcales</taxon>
        <taxon>Microbacteriaceae</taxon>
        <taxon>Frondihabitans</taxon>
    </lineage>
</organism>
<keyword evidence="5 9" id="KW-0964">Secreted</keyword>
<keyword evidence="6 9" id="KW-0460">Magnesium</keyword>
<dbReference type="EC" id="4.2.1.11" evidence="3 9"/>
<feature type="binding site" evidence="9">
    <location>
        <position position="362"/>
    </location>
    <ligand>
        <name>(2R)-2-phosphoglycerate</name>
        <dbReference type="ChEBI" id="CHEBI:58289"/>
    </ligand>
</feature>
<dbReference type="SUPFAM" id="SSF54826">
    <property type="entry name" value="Enolase N-terminal domain-like"/>
    <property type="match status" value="1"/>
</dbReference>
<keyword evidence="7 9" id="KW-0324">Glycolysis</keyword>
<dbReference type="InterPro" id="IPR000941">
    <property type="entry name" value="Enolase"/>
</dbReference>
<feature type="domain" description="Enolase N-terminal" evidence="11">
    <location>
        <begin position="28"/>
        <end position="157"/>
    </location>
</feature>
<dbReference type="HAMAP" id="MF_00318">
    <property type="entry name" value="Enolase"/>
    <property type="match status" value="1"/>
</dbReference>
<comment type="subcellular location">
    <subcellularLocation>
        <location evidence="9">Cytoplasm</location>
    </subcellularLocation>
    <subcellularLocation>
        <location evidence="9">Secreted</location>
    </subcellularLocation>
    <subcellularLocation>
        <location evidence="9">Cell surface</location>
    </subcellularLocation>
    <text evidence="9">Fractions of enolase are present in both the cytoplasm and on the cell surface.</text>
</comment>
<keyword evidence="9" id="KW-0963">Cytoplasm</keyword>
<dbReference type="Pfam" id="PF03952">
    <property type="entry name" value="Enolase_N"/>
    <property type="match status" value="1"/>
</dbReference>
<dbReference type="InterPro" id="IPR020811">
    <property type="entry name" value="Enolase_N"/>
</dbReference>
<evidence type="ECO:0000256" key="2">
    <source>
        <dbReference type="ARBA" id="ARBA00009604"/>
    </source>
</evidence>
<dbReference type="SMART" id="SM01192">
    <property type="entry name" value="Enolase_C"/>
    <property type="match status" value="1"/>
</dbReference>